<organism evidence="2 3">
    <name type="scientific">Coniophora puteana (strain RWD-64-598)</name>
    <name type="common">Brown rot fungus</name>
    <dbReference type="NCBI Taxonomy" id="741705"/>
    <lineage>
        <taxon>Eukaryota</taxon>
        <taxon>Fungi</taxon>
        <taxon>Dikarya</taxon>
        <taxon>Basidiomycota</taxon>
        <taxon>Agaricomycotina</taxon>
        <taxon>Agaricomycetes</taxon>
        <taxon>Agaricomycetidae</taxon>
        <taxon>Boletales</taxon>
        <taxon>Coniophorineae</taxon>
        <taxon>Coniophoraceae</taxon>
        <taxon>Coniophora</taxon>
    </lineage>
</organism>
<evidence type="ECO:0000256" key="1">
    <source>
        <dbReference type="ARBA" id="ARBA00023125"/>
    </source>
</evidence>
<evidence type="ECO:0008006" key="4">
    <source>
        <dbReference type="Google" id="ProtNLM"/>
    </source>
</evidence>
<comment type="caution">
    <text evidence="2">The sequence shown here is derived from an EMBL/GenBank/DDBJ whole genome shotgun (WGS) entry which is preliminary data.</text>
</comment>
<dbReference type="EMBL" id="JH711581">
    <property type="protein sequence ID" value="EIW79271.1"/>
    <property type="molecule type" value="Genomic_DNA"/>
</dbReference>
<sequence>MSSRRLAPADRPTWSHEQLDRELAITLGFALDASSALAYSSALNAYTTFCRKHEFPIKPAPETFARFIVYMQHFVSPKTINSYLSGICNQLENLYPDVRSIRRSPMVAKTMKGSFRRFQTPSNRKDPLSRADLLRACTTLNPATVFDDALFIAQLLVGFYALMRSGELVRPDRRELHDYNKLSMRHSVKMSTSSISFTLPRHKADTTFEALAEDGVPFDQIQALGRWSSDAFKIYIRKHPALLASAMLAR</sequence>
<keyword evidence="3" id="KW-1185">Reference proteome</keyword>
<dbReference type="RefSeq" id="XP_007770451.1">
    <property type="nucleotide sequence ID" value="XM_007772261.1"/>
</dbReference>
<name>A0A5M3ML31_CONPW</name>
<gene>
    <name evidence="2" type="ORF">CONPUDRAFT_59467</name>
</gene>
<keyword evidence="1" id="KW-0238">DNA-binding</keyword>
<protein>
    <recommendedName>
        <fullName evidence="4">DNA breaking-rejoining enzyme</fullName>
    </recommendedName>
</protein>
<dbReference type="SUPFAM" id="SSF47823">
    <property type="entry name" value="lambda integrase-like, N-terminal domain"/>
    <property type="match status" value="1"/>
</dbReference>
<accession>A0A5M3ML31</accession>
<dbReference type="OMA" id="PTWSHEQ"/>
<dbReference type="PANTHER" id="PTHR34605">
    <property type="entry name" value="PHAGE_INTEGRASE DOMAIN-CONTAINING PROTEIN"/>
    <property type="match status" value="1"/>
</dbReference>
<dbReference type="AlphaFoldDB" id="A0A5M3ML31"/>
<dbReference type="InterPro" id="IPR052925">
    <property type="entry name" value="Phage_Integrase-like_Recomb"/>
</dbReference>
<dbReference type="KEGG" id="cput:CONPUDRAFT_59467"/>
<reference evidence="3" key="1">
    <citation type="journal article" date="2012" name="Science">
        <title>The Paleozoic origin of enzymatic lignin decomposition reconstructed from 31 fungal genomes.</title>
        <authorList>
            <person name="Floudas D."/>
            <person name="Binder M."/>
            <person name="Riley R."/>
            <person name="Barry K."/>
            <person name="Blanchette R.A."/>
            <person name="Henrissat B."/>
            <person name="Martinez A.T."/>
            <person name="Otillar R."/>
            <person name="Spatafora J.W."/>
            <person name="Yadav J.S."/>
            <person name="Aerts A."/>
            <person name="Benoit I."/>
            <person name="Boyd A."/>
            <person name="Carlson A."/>
            <person name="Copeland A."/>
            <person name="Coutinho P.M."/>
            <person name="de Vries R.P."/>
            <person name="Ferreira P."/>
            <person name="Findley K."/>
            <person name="Foster B."/>
            <person name="Gaskell J."/>
            <person name="Glotzer D."/>
            <person name="Gorecki P."/>
            <person name="Heitman J."/>
            <person name="Hesse C."/>
            <person name="Hori C."/>
            <person name="Igarashi K."/>
            <person name="Jurgens J.A."/>
            <person name="Kallen N."/>
            <person name="Kersten P."/>
            <person name="Kohler A."/>
            <person name="Kuees U."/>
            <person name="Kumar T.K.A."/>
            <person name="Kuo A."/>
            <person name="LaButti K."/>
            <person name="Larrondo L.F."/>
            <person name="Lindquist E."/>
            <person name="Ling A."/>
            <person name="Lombard V."/>
            <person name="Lucas S."/>
            <person name="Lundell T."/>
            <person name="Martin R."/>
            <person name="McLaughlin D.J."/>
            <person name="Morgenstern I."/>
            <person name="Morin E."/>
            <person name="Murat C."/>
            <person name="Nagy L.G."/>
            <person name="Nolan M."/>
            <person name="Ohm R.A."/>
            <person name="Patyshakuliyeva A."/>
            <person name="Rokas A."/>
            <person name="Ruiz-Duenas F.J."/>
            <person name="Sabat G."/>
            <person name="Salamov A."/>
            <person name="Samejima M."/>
            <person name="Schmutz J."/>
            <person name="Slot J.C."/>
            <person name="St John F."/>
            <person name="Stenlid J."/>
            <person name="Sun H."/>
            <person name="Sun S."/>
            <person name="Syed K."/>
            <person name="Tsang A."/>
            <person name="Wiebenga A."/>
            <person name="Young D."/>
            <person name="Pisabarro A."/>
            <person name="Eastwood D.C."/>
            <person name="Martin F."/>
            <person name="Cullen D."/>
            <person name="Grigoriev I.V."/>
            <person name="Hibbett D.S."/>
        </authorList>
    </citation>
    <scope>NUCLEOTIDE SEQUENCE [LARGE SCALE GENOMIC DNA]</scope>
    <source>
        <strain evidence="3">RWD-64-598 SS2</strain>
    </source>
</reference>
<dbReference type="OrthoDB" id="5598396at2759"/>
<dbReference type="InterPro" id="IPR010998">
    <property type="entry name" value="Integrase_recombinase_N"/>
</dbReference>
<dbReference type="GO" id="GO:0003677">
    <property type="term" value="F:DNA binding"/>
    <property type="evidence" value="ECO:0007669"/>
    <property type="project" value="UniProtKB-KW"/>
</dbReference>
<proteinExistence type="predicted"/>
<evidence type="ECO:0000313" key="3">
    <source>
        <dbReference type="Proteomes" id="UP000053558"/>
    </source>
</evidence>
<evidence type="ECO:0000313" key="2">
    <source>
        <dbReference type="EMBL" id="EIW79271.1"/>
    </source>
</evidence>
<dbReference type="PANTHER" id="PTHR34605:SF3">
    <property type="entry name" value="P CELL-TYPE AGGLUTINATION PROTEIN MAP4-LIKE-RELATED"/>
    <property type="match status" value="1"/>
</dbReference>
<dbReference type="GeneID" id="19208037"/>
<dbReference type="Proteomes" id="UP000053558">
    <property type="component" value="Unassembled WGS sequence"/>
</dbReference>
<dbReference type="Gene3D" id="1.10.150.130">
    <property type="match status" value="1"/>
</dbReference>